<evidence type="ECO:0000313" key="8">
    <source>
        <dbReference type="EMBL" id="KAG5682287.1"/>
    </source>
</evidence>
<dbReference type="Pfam" id="PF04117">
    <property type="entry name" value="Mpv17_PMP22"/>
    <property type="match status" value="1"/>
</dbReference>
<name>A0A9J6CK94_POLVA</name>
<dbReference type="EMBL" id="JADBJN010000001">
    <property type="protein sequence ID" value="KAG5682287.1"/>
    <property type="molecule type" value="Genomic_DNA"/>
</dbReference>
<accession>A0A9J6CK94</accession>
<keyword evidence="5 7" id="KW-0472">Membrane</keyword>
<organism evidence="8 9">
    <name type="scientific">Polypedilum vanderplanki</name>
    <name type="common">Sleeping chironomid midge</name>
    <dbReference type="NCBI Taxonomy" id="319348"/>
    <lineage>
        <taxon>Eukaryota</taxon>
        <taxon>Metazoa</taxon>
        <taxon>Ecdysozoa</taxon>
        <taxon>Arthropoda</taxon>
        <taxon>Hexapoda</taxon>
        <taxon>Insecta</taxon>
        <taxon>Pterygota</taxon>
        <taxon>Neoptera</taxon>
        <taxon>Endopterygota</taxon>
        <taxon>Diptera</taxon>
        <taxon>Nematocera</taxon>
        <taxon>Chironomoidea</taxon>
        <taxon>Chironomidae</taxon>
        <taxon>Chironominae</taxon>
        <taxon>Polypedilum</taxon>
        <taxon>Polypedilum</taxon>
    </lineage>
</organism>
<evidence type="ECO:0000256" key="3">
    <source>
        <dbReference type="ARBA" id="ARBA00022692"/>
    </source>
</evidence>
<keyword evidence="9" id="KW-1185">Reference proteome</keyword>
<evidence type="ECO:0000256" key="5">
    <source>
        <dbReference type="ARBA" id="ARBA00023136"/>
    </source>
</evidence>
<dbReference type="GO" id="GO:1901858">
    <property type="term" value="P:regulation of mitochondrial DNA metabolic process"/>
    <property type="evidence" value="ECO:0007669"/>
    <property type="project" value="TreeGrafter"/>
</dbReference>
<gene>
    <name evidence="8" type="ORF">PVAND_011647</name>
</gene>
<dbReference type="PANTHER" id="PTHR11266:SF17">
    <property type="entry name" value="PROTEIN MPV17"/>
    <property type="match status" value="1"/>
</dbReference>
<feature type="transmembrane region" description="Helical" evidence="7">
    <location>
        <begin position="52"/>
        <end position="69"/>
    </location>
</feature>
<comment type="subcellular location">
    <subcellularLocation>
        <location evidence="1">Membrane</location>
        <topology evidence="1">Multi-pass membrane protein</topology>
    </subcellularLocation>
</comment>
<comment type="caution">
    <text evidence="8">The sequence shown here is derived from an EMBL/GenBank/DDBJ whole genome shotgun (WGS) entry which is preliminary data.</text>
</comment>
<comment type="similarity">
    <text evidence="2 7">Belongs to the peroxisomal membrane protein PXMP2/4 family.</text>
</comment>
<dbReference type="InterPro" id="IPR007248">
    <property type="entry name" value="Mpv17_PMP22"/>
</dbReference>
<evidence type="ECO:0000313" key="9">
    <source>
        <dbReference type="Proteomes" id="UP001107558"/>
    </source>
</evidence>
<protein>
    <recommendedName>
        <fullName evidence="6">Mitochondrial inner membrane protein Mpv17</fullName>
    </recommendedName>
</protein>
<evidence type="ECO:0000256" key="7">
    <source>
        <dbReference type="RuleBase" id="RU363053"/>
    </source>
</evidence>
<proteinExistence type="inferred from homology"/>
<evidence type="ECO:0000256" key="2">
    <source>
        <dbReference type="ARBA" id="ARBA00006824"/>
    </source>
</evidence>
<dbReference type="PANTHER" id="PTHR11266">
    <property type="entry name" value="PEROXISOMAL MEMBRANE PROTEIN 2, PXMP2 MPV17"/>
    <property type="match status" value="1"/>
</dbReference>
<evidence type="ECO:0000256" key="4">
    <source>
        <dbReference type="ARBA" id="ARBA00022989"/>
    </source>
</evidence>
<feature type="transmembrane region" description="Helical" evidence="7">
    <location>
        <begin position="89"/>
        <end position="111"/>
    </location>
</feature>
<dbReference type="GO" id="GO:0015267">
    <property type="term" value="F:channel activity"/>
    <property type="evidence" value="ECO:0007669"/>
    <property type="project" value="TreeGrafter"/>
</dbReference>
<dbReference type="AlphaFoldDB" id="A0A9J6CK94"/>
<dbReference type="Proteomes" id="UP001107558">
    <property type="component" value="Chromosome 1"/>
</dbReference>
<sequence>MLSQIARIYQNGVSKYPYLAQGIQTAVLMSTGDIIAQKVVEKKASIDYKRNGNFLLIGFVGGLGLRKWYGFLSNSIKGNNKAIIAVKKVGVDQLVFAPIFIGVFISAVGMLQGSKPNEIKKKLEREYPDILKANYKIWPAVQLINFAFVPLNYQVVLVQVIAILWNTYISFKTNENTSPNGDYNARL</sequence>
<keyword evidence="3 7" id="KW-0812">Transmembrane</keyword>
<evidence type="ECO:0000256" key="6">
    <source>
        <dbReference type="ARBA" id="ARBA00049743"/>
    </source>
</evidence>
<evidence type="ECO:0000256" key="1">
    <source>
        <dbReference type="ARBA" id="ARBA00004141"/>
    </source>
</evidence>
<reference evidence="8" key="1">
    <citation type="submission" date="2021-03" db="EMBL/GenBank/DDBJ databases">
        <title>Chromosome level genome of the anhydrobiotic midge Polypedilum vanderplanki.</title>
        <authorList>
            <person name="Yoshida Y."/>
            <person name="Kikawada T."/>
            <person name="Gusev O."/>
        </authorList>
    </citation>
    <scope>NUCLEOTIDE SEQUENCE</scope>
    <source>
        <strain evidence="8">NIAS01</strain>
        <tissue evidence="8">Whole body or cell culture</tissue>
    </source>
</reference>
<dbReference type="GO" id="GO:0016020">
    <property type="term" value="C:membrane"/>
    <property type="evidence" value="ECO:0007669"/>
    <property type="project" value="UniProtKB-SubCell"/>
</dbReference>
<dbReference type="OrthoDB" id="430207at2759"/>
<dbReference type="GO" id="GO:0005739">
    <property type="term" value="C:mitochondrion"/>
    <property type="evidence" value="ECO:0007669"/>
    <property type="project" value="TreeGrafter"/>
</dbReference>
<keyword evidence="4 7" id="KW-1133">Transmembrane helix</keyword>